<dbReference type="InterPro" id="IPR008906">
    <property type="entry name" value="HATC_C_dom"/>
</dbReference>
<feature type="domain" description="HAT C-terminal dimerisation" evidence="1">
    <location>
        <begin position="24"/>
        <end position="105"/>
    </location>
</feature>
<dbReference type="GO" id="GO:0046983">
    <property type="term" value="F:protein dimerization activity"/>
    <property type="evidence" value="ECO:0007669"/>
    <property type="project" value="InterPro"/>
</dbReference>
<dbReference type="PANTHER" id="PTHR23272:SF161">
    <property type="entry name" value="ZINC FINGER BED DOMAIN-CONTAINING PROTEIN RICESLEEPER 1-LIKE"/>
    <property type="match status" value="1"/>
</dbReference>
<dbReference type="AlphaFoldDB" id="A0AAW2K0E5"/>
<organism evidence="2">
    <name type="scientific">Sesamum angustifolium</name>
    <dbReference type="NCBI Taxonomy" id="2727405"/>
    <lineage>
        <taxon>Eukaryota</taxon>
        <taxon>Viridiplantae</taxon>
        <taxon>Streptophyta</taxon>
        <taxon>Embryophyta</taxon>
        <taxon>Tracheophyta</taxon>
        <taxon>Spermatophyta</taxon>
        <taxon>Magnoliopsida</taxon>
        <taxon>eudicotyledons</taxon>
        <taxon>Gunneridae</taxon>
        <taxon>Pentapetalae</taxon>
        <taxon>asterids</taxon>
        <taxon>lamiids</taxon>
        <taxon>Lamiales</taxon>
        <taxon>Pedaliaceae</taxon>
        <taxon>Sesamum</taxon>
    </lineage>
</organism>
<dbReference type="EMBL" id="JACGWK010000365">
    <property type="protein sequence ID" value="KAL0300269.1"/>
    <property type="molecule type" value="Genomic_DNA"/>
</dbReference>
<sequence length="105" mass="11907">MAVRDKRKKWKQMVSKIGCGHKTELDSYLNEEIETGESPSFSISEWWKLHTPRFPILARLAQDVLAMLISTVASESAFSTGDRVIDDFRASLTLKMAQVLICCQD</sequence>
<evidence type="ECO:0000313" key="2">
    <source>
        <dbReference type="EMBL" id="KAL0300269.1"/>
    </source>
</evidence>
<name>A0AAW2K0E5_9LAMI</name>
<protein>
    <submittedName>
        <fullName evidence="2">AC transposase</fullName>
    </submittedName>
</protein>
<gene>
    <name evidence="2" type="ORF">Sangu_3130300</name>
</gene>
<reference evidence="2" key="1">
    <citation type="submission" date="2020-06" db="EMBL/GenBank/DDBJ databases">
        <authorList>
            <person name="Li T."/>
            <person name="Hu X."/>
            <person name="Zhang T."/>
            <person name="Song X."/>
            <person name="Zhang H."/>
            <person name="Dai N."/>
            <person name="Sheng W."/>
            <person name="Hou X."/>
            <person name="Wei L."/>
        </authorList>
    </citation>
    <scope>NUCLEOTIDE SEQUENCE</scope>
    <source>
        <strain evidence="2">G01</strain>
        <tissue evidence="2">Leaf</tissue>
    </source>
</reference>
<proteinExistence type="predicted"/>
<dbReference type="SUPFAM" id="SSF53098">
    <property type="entry name" value="Ribonuclease H-like"/>
    <property type="match status" value="1"/>
</dbReference>
<accession>A0AAW2K0E5</accession>
<dbReference type="InterPro" id="IPR012337">
    <property type="entry name" value="RNaseH-like_sf"/>
</dbReference>
<comment type="caution">
    <text evidence="2">The sequence shown here is derived from an EMBL/GenBank/DDBJ whole genome shotgun (WGS) entry which is preliminary data.</text>
</comment>
<dbReference type="Pfam" id="PF05699">
    <property type="entry name" value="Dimer_Tnp_hAT"/>
    <property type="match status" value="1"/>
</dbReference>
<evidence type="ECO:0000259" key="1">
    <source>
        <dbReference type="Pfam" id="PF05699"/>
    </source>
</evidence>
<reference evidence="2" key="2">
    <citation type="journal article" date="2024" name="Plant">
        <title>Genomic evolution and insights into agronomic trait innovations of Sesamum species.</title>
        <authorList>
            <person name="Miao H."/>
            <person name="Wang L."/>
            <person name="Qu L."/>
            <person name="Liu H."/>
            <person name="Sun Y."/>
            <person name="Le M."/>
            <person name="Wang Q."/>
            <person name="Wei S."/>
            <person name="Zheng Y."/>
            <person name="Lin W."/>
            <person name="Duan Y."/>
            <person name="Cao H."/>
            <person name="Xiong S."/>
            <person name="Wang X."/>
            <person name="Wei L."/>
            <person name="Li C."/>
            <person name="Ma Q."/>
            <person name="Ju M."/>
            <person name="Zhao R."/>
            <person name="Li G."/>
            <person name="Mu C."/>
            <person name="Tian Q."/>
            <person name="Mei H."/>
            <person name="Zhang T."/>
            <person name="Gao T."/>
            <person name="Zhang H."/>
        </authorList>
    </citation>
    <scope>NUCLEOTIDE SEQUENCE</scope>
    <source>
        <strain evidence="2">G01</strain>
    </source>
</reference>
<dbReference type="PANTHER" id="PTHR23272">
    <property type="entry name" value="BED FINGER-RELATED"/>
    <property type="match status" value="1"/>
</dbReference>